<dbReference type="InterPro" id="IPR006638">
    <property type="entry name" value="Elp3/MiaA/NifB-like_rSAM"/>
</dbReference>
<comment type="catalytic activity">
    <reaction evidence="12 13">
        <text>(4R,5S)-dethiobiotin + (sulfur carrier)-SH + 2 reduced [2Fe-2S]-[ferredoxin] + 2 S-adenosyl-L-methionine = (sulfur carrier)-H + biotin + 2 5'-deoxyadenosine + 2 L-methionine + 2 oxidized [2Fe-2S]-[ferredoxin]</text>
        <dbReference type="Rhea" id="RHEA:22060"/>
        <dbReference type="Rhea" id="RHEA-COMP:10000"/>
        <dbReference type="Rhea" id="RHEA-COMP:10001"/>
        <dbReference type="Rhea" id="RHEA-COMP:14737"/>
        <dbReference type="Rhea" id="RHEA-COMP:14739"/>
        <dbReference type="ChEBI" id="CHEBI:17319"/>
        <dbReference type="ChEBI" id="CHEBI:29917"/>
        <dbReference type="ChEBI" id="CHEBI:33737"/>
        <dbReference type="ChEBI" id="CHEBI:33738"/>
        <dbReference type="ChEBI" id="CHEBI:57586"/>
        <dbReference type="ChEBI" id="CHEBI:57844"/>
        <dbReference type="ChEBI" id="CHEBI:59789"/>
        <dbReference type="ChEBI" id="CHEBI:64428"/>
        <dbReference type="ChEBI" id="CHEBI:149473"/>
        <dbReference type="EC" id="2.8.1.6"/>
    </reaction>
</comment>
<dbReference type="PANTHER" id="PTHR22976">
    <property type="entry name" value="BIOTIN SYNTHASE"/>
    <property type="match status" value="1"/>
</dbReference>
<dbReference type="SUPFAM" id="SSF102114">
    <property type="entry name" value="Radical SAM enzymes"/>
    <property type="match status" value="1"/>
</dbReference>
<keyword evidence="4 13" id="KW-0004">4Fe-4S</keyword>
<comment type="pathway">
    <text evidence="1 13">Cofactor biosynthesis; biotin biosynthesis; biotin from 7,8-diaminononanoate: step 2/2.</text>
</comment>
<keyword evidence="5 13" id="KW-0808">Transferase</keyword>
<evidence type="ECO:0000256" key="1">
    <source>
        <dbReference type="ARBA" id="ARBA00004942"/>
    </source>
</evidence>
<feature type="binding site" evidence="13 14">
    <location>
        <position position="67"/>
    </location>
    <ligand>
        <name>[4Fe-4S] cluster</name>
        <dbReference type="ChEBI" id="CHEBI:49883"/>
        <note>4Fe-4S-S-AdoMet</note>
    </ligand>
</feature>
<dbReference type="STRING" id="270498.CHK_0063"/>
<dbReference type="InterPro" id="IPR058240">
    <property type="entry name" value="rSAM_sf"/>
</dbReference>
<feature type="binding site" evidence="13 14">
    <location>
        <position position="104"/>
    </location>
    <ligand>
        <name>[2Fe-2S] cluster</name>
        <dbReference type="ChEBI" id="CHEBI:190135"/>
    </ligand>
</feature>
<gene>
    <name evidence="13" type="primary">bioB</name>
    <name evidence="16" type="ORF">CHK_0063</name>
</gene>
<evidence type="ECO:0000256" key="5">
    <source>
        <dbReference type="ARBA" id="ARBA00022679"/>
    </source>
</evidence>
<dbReference type="Pfam" id="PF04055">
    <property type="entry name" value="Radical_SAM"/>
    <property type="match status" value="1"/>
</dbReference>
<evidence type="ECO:0000259" key="15">
    <source>
        <dbReference type="PROSITE" id="PS51918"/>
    </source>
</evidence>
<dbReference type="GO" id="GO:0005506">
    <property type="term" value="F:iron ion binding"/>
    <property type="evidence" value="ECO:0007669"/>
    <property type="project" value="UniProtKB-UniRule"/>
</dbReference>
<dbReference type="InterPro" id="IPR002684">
    <property type="entry name" value="Biotin_synth/BioAB"/>
</dbReference>
<organism evidence="16 17">
    <name type="scientific">Christensenella hongkongensis</name>
    <dbReference type="NCBI Taxonomy" id="270498"/>
    <lineage>
        <taxon>Bacteria</taxon>
        <taxon>Bacillati</taxon>
        <taxon>Bacillota</taxon>
        <taxon>Clostridia</taxon>
        <taxon>Christensenellales</taxon>
        <taxon>Christensenellaceae</taxon>
        <taxon>Christensenella</taxon>
    </lineage>
</organism>
<feature type="binding site" evidence="13 14">
    <location>
        <position position="136"/>
    </location>
    <ligand>
        <name>[2Fe-2S] cluster</name>
        <dbReference type="ChEBI" id="CHEBI:190135"/>
    </ligand>
</feature>
<evidence type="ECO:0000256" key="13">
    <source>
        <dbReference type="HAMAP-Rule" id="MF_01694"/>
    </source>
</evidence>
<evidence type="ECO:0000256" key="7">
    <source>
        <dbReference type="ARBA" id="ARBA00022714"/>
    </source>
</evidence>
<evidence type="ECO:0000256" key="8">
    <source>
        <dbReference type="ARBA" id="ARBA00022723"/>
    </source>
</evidence>
<dbReference type="GO" id="GO:0051539">
    <property type="term" value="F:4 iron, 4 sulfur cluster binding"/>
    <property type="evidence" value="ECO:0007669"/>
    <property type="project" value="UniProtKB-KW"/>
</dbReference>
<dbReference type="PROSITE" id="PS51918">
    <property type="entry name" value="RADICAL_SAM"/>
    <property type="match status" value="1"/>
</dbReference>
<dbReference type="InterPro" id="IPR007197">
    <property type="entry name" value="rSAM"/>
</dbReference>
<dbReference type="Proteomes" id="UP000034076">
    <property type="component" value="Unassembled WGS sequence"/>
</dbReference>
<feature type="binding site" evidence="13 14">
    <location>
        <position position="266"/>
    </location>
    <ligand>
        <name>[2Fe-2S] cluster</name>
        <dbReference type="ChEBI" id="CHEBI:190135"/>
    </ligand>
</feature>
<dbReference type="PIRSF" id="PIRSF001619">
    <property type="entry name" value="Biotin_synth"/>
    <property type="match status" value="1"/>
</dbReference>
<dbReference type="SMART" id="SM00876">
    <property type="entry name" value="BATS"/>
    <property type="match status" value="1"/>
</dbReference>
<proteinExistence type="inferred from homology"/>
<comment type="subunit">
    <text evidence="13">Homodimer.</text>
</comment>
<dbReference type="PANTHER" id="PTHR22976:SF2">
    <property type="entry name" value="BIOTIN SYNTHASE, MITOCHONDRIAL"/>
    <property type="match status" value="1"/>
</dbReference>
<dbReference type="SFLD" id="SFLDG01278">
    <property type="entry name" value="biotin_synthase_like"/>
    <property type="match status" value="1"/>
</dbReference>
<dbReference type="NCBIfam" id="TIGR00433">
    <property type="entry name" value="bioB"/>
    <property type="match status" value="1"/>
</dbReference>
<dbReference type="EC" id="2.8.1.6" evidence="3 13"/>
<keyword evidence="10 13" id="KW-0408">Iron</keyword>
<evidence type="ECO:0000256" key="14">
    <source>
        <dbReference type="PIRSR" id="PIRSR001619-1"/>
    </source>
</evidence>
<comment type="function">
    <text evidence="13">Catalyzes the conversion of dethiobiotin (DTB) to biotin by the insertion of a sulfur atom into dethiobiotin via a radical-based mechanism.</text>
</comment>
<protein>
    <recommendedName>
        <fullName evidence="3 13">Biotin synthase</fullName>
        <ecNumber evidence="3 13">2.8.1.6</ecNumber>
    </recommendedName>
</protein>
<dbReference type="UniPathway" id="UPA00078">
    <property type="reaction ID" value="UER00162"/>
</dbReference>
<evidence type="ECO:0000313" key="17">
    <source>
        <dbReference type="Proteomes" id="UP000034076"/>
    </source>
</evidence>
<comment type="cofactor">
    <cofactor evidence="14">
        <name>[2Fe-2S] cluster</name>
        <dbReference type="ChEBI" id="CHEBI:190135"/>
    </cofactor>
    <text evidence="14">Binds 1 [2Fe-2S] cluster. The cluster is coordinated with 3 cysteines and 1 arginine.</text>
</comment>
<keyword evidence="6 13" id="KW-0949">S-adenosyl-L-methionine</keyword>
<evidence type="ECO:0000256" key="3">
    <source>
        <dbReference type="ARBA" id="ARBA00012236"/>
    </source>
</evidence>
<dbReference type="Pfam" id="PF06968">
    <property type="entry name" value="BATS"/>
    <property type="match status" value="1"/>
</dbReference>
<dbReference type="SFLD" id="SFLDS00029">
    <property type="entry name" value="Radical_SAM"/>
    <property type="match status" value="1"/>
</dbReference>
<feature type="domain" description="Radical SAM core" evidence="15">
    <location>
        <begin position="42"/>
        <end position="271"/>
    </location>
</feature>
<dbReference type="SFLD" id="SFLDG01060">
    <property type="entry name" value="BATS_domain_containing"/>
    <property type="match status" value="1"/>
</dbReference>
<dbReference type="GO" id="GO:0009102">
    <property type="term" value="P:biotin biosynthetic process"/>
    <property type="evidence" value="ECO:0007669"/>
    <property type="project" value="UniProtKB-UniRule"/>
</dbReference>
<dbReference type="HAMAP" id="MF_01694">
    <property type="entry name" value="BioB"/>
    <property type="match status" value="1"/>
</dbReference>
<keyword evidence="11 13" id="KW-0411">Iron-sulfur</keyword>
<comment type="caution">
    <text evidence="16">The sequence shown here is derived from an EMBL/GenBank/DDBJ whole genome shotgun (WGS) entry which is preliminary data.</text>
</comment>
<reference evidence="16 17" key="1">
    <citation type="submission" date="2015-04" db="EMBL/GenBank/DDBJ databases">
        <title>Draft genome sequence of bacteremic isolate Catabacter hongkongensis type strain HKU16T.</title>
        <authorList>
            <person name="Lau S.K."/>
            <person name="Teng J.L."/>
            <person name="Huang Y."/>
            <person name="Curreem S.O."/>
            <person name="Tsui S.K."/>
            <person name="Woo P.C."/>
        </authorList>
    </citation>
    <scope>NUCLEOTIDE SEQUENCE [LARGE SCALE GENOMIC DNA]</scope>
    <source>
        <strain evidence="16 17">HKU16</strain>
    </source>
</reference>
<evidence type="ECO:0000256" key="4">
    <source>
        <dbReference type="ARBA" id="ARBA00022485"/>
    </source>
</evidence>
<evidence type="ECO:0000256" key="9">
    <source>
        <dbReference type="ARBA" id="ARBA00022756"/>
    </source>
</evidence>
<name>A0A0M2NN62_9FIRM</name>
<sequence length="318" mass="34507">MISEMTKKVIDGYAITKQEACLLNNEGARALGEAADEIRRFFCGDDFDICTIINGKSGRCGEDCKFCAQSAHYRTGAGFYGLLDEEIFLRAAEGYQKAGARRFSIVTSGARLTDSEVEKLCNIYAKITAQCGIQVCASHGLLTGEQFRMLRQAGVRRYHNNLETSRGYFPYICSTHSYDQKLAVIHLAQQAGLCVCSGGIFGMGERMEDRIDMAFELRGLGIKSVPLNLLNPVKGTPLEGQPLISEEEALKTAAIFRFVLPDAQLRLAGGRINLKDRGRKMIRSGVNAAISGDMLTTAGAALTGDLAMIGECGFTTGP</sequence>
<dbReference type="PATRIC" id="fig|270498.16.peg.2276"/>
<dbReference type="InterPro" id="IPR010722">
    <property type="entry name" value="BATS_dom"/>
</dbReference>
<keyword evidence="8 13" id="KW-0479">Metal-binding</keyword>
<dbReference type="RefSeq" id="WP_046441865.1">
    <property type="nucleotide sequence ID" value="NZ_LAYJ01000013.1"/>
</dbReference>
<dbReference type="SMART" id="SM00729">
    <property type="entry name" value="Elp3"/>
    <property type="match status" value="1"/>
</dbReference>
<feature type="binding site" evidence="13 14">
    <location>
        <position position="196"/>
    </location>
    <ligand>
        <name>[2Fe-2S] cluster</name>
        <dbReference type="ChEBI" id="CHEBI:190135"/>
    </ligand>
</feature>
<accession>A0A0M2NN62</accession>
<evidence type="ECO:0000313" key="16">
    <source>
        <dbReference type="EMBL" id="KKI52446.1"/>
    </source>
</evidence>
<feature type="binding site" evidence="13 14">
    <location>
        <position position="64"/>
    </location>
    <ligand>
        <name>[4Fe-4S] cluster</name>
        <dbReference type="ChEBI" id="CHEBI:49883"/>
        <note>4Fe-4S-S-AdoMet</note>
    </ligand>
</feature>
<comment type="cofactor">
    <cofactor evidence="13">
        <name>[2Fe-2S] cluster</name>
        <dbReference type="ChEBI" id="CHEBI:190135"/>
    </cofactor>
    <text evidence="13">Binds 1 [2Fe-2S] cluster. The cluster is coordinated with 3 cysteines and 1 arginine.</text>
</comment>
<dbReference type="GO" id="GO:0004076">
    <property type="term" value="F:biotin synthase activity"/>
    <property type="evidence" value="ECO:0007669"/>
    <property type="project" value="UniProtKB-UniRule"/>
</dbReference>
<dbReference type="AlphaFoldDB" id="A0A0M2NN62"/>
<evidence type="ECO:0000256" key="12">
    <source>
        <dbReference type="ARBA" id="ARBA00051157"/>
    </source>
</evidence>
<comment type="similarity">
    <text evidence="2 13">Belongs to the radical SAM superfamily. Biotin synthase family.</text>
</comment>
<evidence type="ECO:0000256" key="6">
    <source>
        <dbReference type="ARBA" id="ARBA00022691"/>
    </source>
</evidence>
<dbReference type="CDD" id="cd01335">
    <property type="entry name" value="Radical_SAM"/>
    <property type="match status" value="1"/>
</dbReference>
<keyword evidence="7 13" id="KW-0001">2Fe-2S</keyword>
<evidence type="ECO:0000256" key="10">
    <source>
        <dbReference type="ARBA" id="ARBA00023004"/>
    </source>
</evidence>
<keyword evidence="17" id="KW-1185">Reference proteome</keyword>
<dbReference type="Gene3D" id="3.20.20.70">
    <property type="entry name" value="Aldolase class I"/>
    <property type="match status" value="1"/>
</dbReference>
<dbReference type="EMBL" id="LAYJ01000013">
    <property type="protein sequence ID" value="KKI52446.1"/>
    <property type="molecule type" value="Genomic_DNA"/>
</dbReference>
<dbReference type="GO" id="GO:0051537">
    <property type="term" value="F:2 iron, 2 sulfur cluster binding"/>
    <property type="evidence" value="ECO:0007669"/>
    <property type="project" value="UniProtKB-KW"/>
</dbReference>
<dbReference type="InterPro" id="IPR013785">
    <property type="entry name" value="Aldolase_TIM"/>
</dbReference>
<evidence type="ECO:0000256" key="11">
    <source>
        <dbReference type="ARBA" id="ARBA00023014"/>
    </source>
</evidence>
<dbReference type="OrthoDB" id="9786826at2"/>
<dbReference type="InterPro" id="IPR024177">
    <property type="entry name" value="Biotin_synthase"/>
</dbReference>
<keyword evidence="9 13" id="KW-0093">Biotin biosynthesis</keyword>
<evidence type="ECO:0000256" key="2">
    <source>
        <dbReference type="ARBA" id="ARBA00010765"/>
    </source>
</evidence>
<feature type="binding site" evidence="13 14">
    <location>
        <position position="60"/>
    </location>
    <ligand>
        <name>[4Fe-4S] cluster</name>
        <dbReference type="ChEBI" id="CHEBI:49883"/>
        <note>4Fe-4S-S-AdoMet</note>
    </ligand>
</feature>
<comment type="cofactor">
    <cofactor evidence="13 14">
        <name>[4Fe-4S] cluster</name>
        <dbReference type="ChEBI" id="CHEBI:49883"/>
    </cofactor>
    <text evidence="13 14">Binds 1 [4Fe-4S] cluster. The cluster is coordinated with 3 cysteines and an exchangeable S-adenosyl-L-methionine.</text>
</comment>